<comment type="caution">
    <text evidence="2">The sequence shown here is derived from an EMBL/GenBank/DDBJ whole genome shotgun (WGS) entry which is preliminary data.</text>
</comment>
<evidence type="ECO:0000313" key="3">
    <source>
        <dbReference type="Proteomes" id="UP001431209"/>
    </source>
</evidence>
<dbReference type="InterPro" id="IPR000742">
    <property type="entry name" value="EGF"/>
</dbReference>
<feature type="domain" description="EGF-like" evidence="1">
    <location>
        <begin position="660"/>
        <end position="671"/>
    </location>
</feature>
<dbReference type="Pfam" id="PF25021">
    <property type="entry name" value="TEN_NHL"/>
    <property type="match status" value="2"/>
</dbReference>
<dbReference type="InterPro" id="IPR011042">
    <property type="entry name" value="6-blade_b-propeller_TolB-like"/>
</dbReference>
<proteinExistence type="predicted"/>
<evidence type="ECO:0000259" key="1">
    <source>
        <dbReference type="PROSITE" id="PS00022"/>
    </source>
</evidence>
<keyword evidence="3" id="KW-1185">Reference proteome</keyword>
<dbReference type="SUPFAM" id="SSF50956">
    <property type="entry name" value="Thermostable phytase (3-phytase)"/>
    <property type="match status" value="1"/>
</dbReference>
<dbReference type="PROSITE" id="PS00022">
    <property type="entry name" value="EGF_1"/>
    <property type="match status" value="1"/>
</dbReference>
<dbReference type="Gene3D" id="2.40.10.500">
    <property type="match status" value="1"/>
</dbReference>
<gene>
    <name evidence="2" type="ORF">AKO1_001421</name>
</gene>
<protein>
    <submittedName>
        <fullName evidence="2">NHL repeat-containing protein</fullName>
    </submittedName>
</protein>
<reference evidence="2 3" key="1">
    <citation type="submission" date="2024-03" db="EMBL/GenBank/DDBJ databases">
        <title>The Acrasis kona genome and developmental transcriptomes reveal deep origins of eukaryotic multicellular pathways.</title>
        <authorList>
            <person name="Sheikh S."/>
            <person name="Fu C.-J."/>
            <person name="Brown M.W."/>
            <person name="Baldauf S.L."/>
        </authorList>
    </citation>
    <scope>NUCLEOTIDE SEQUENCE [LARGE SCALE GENOMIC DNA]</scope>
    <source>
        <strain evidence="2 3">ATCC MYA-3509</strain>
    </source>
</reference>
<name>A0AAW2ZB99_9EUKA</name>
<organism evidence="2 3">
    <name type="scientific">Acrasis kona</name>
    <dbReference type="NCBI Taxonomy" id="1008807"/>
    <lineage>
        <taxon>Eukaryota</taxon>
        <taxon>Discoba</taxon>
        <taxon>Heterolobosea</taxon>
        <taxon>Tetramitia</taxon>
        <taxon>Eutetramitia</taxon>
        <taxon>Acrasidae</taxon>
        <taxon>Acrasis</taxon>
    </lineage>
</organism>
<dbReference type="AlphaFoldDB" id="A0AAW2ZB99"/>
<dbReference type="SUPFAM" id="SSF75011">
    <property type="entry name" value="3-carboxy-cis,cis-mucoante lactonizing enzyme"/>
    <property type="match status" value="1"/>
</dbReference>
<dbReference type="SUPFAM" id="SSF101898">
    <property type="entry name" value="NHL repeat"/>
    <property type="match status" value="3"/>
</dbReference>
<dbReference type="SMART" id="SM00135">
    <property type="entry name" value="LY"/>
    <property type="match status" value="8"/>
</dbReference>
<dbReference type="EMBL" id="JAOPGA020001245">
    <property type="protein sequence ID" value="KAL0486568.1"/>
    <property type="molecule type" value="Genomic_DNA"/>
</dbReference>
<accession>A0AAW2ZB99</accession>
<dbReference type="PANTHER" id="PTHR46388:SF2">
    <property type="entry name" value="NHL REPEAT-CONTAINING PROTEIN 2"/>
    <property type="match status" value="1"/>
</dbReference>
<dbReference type="InterPro" id="IPR000033">
    <property type="entry name" value="LDLR_classB_rpt"/>
</dbReference>
<dbReference type="Proteomes" id="UP001431209">
    <property type="component" value="Unassembled WGS sequence"/>
</dbReference>
<dbReference type="InterPro" id="IPR056822">
    <property type="entry name" value="TEN_NHL"/>
</dbReference>
<dbReference type="PANTHER" id="PTHR46388">
    <property type="entry name" value="NHL REPEAT-CONTAINING PROTEIN 2"/>
    <property type="match status" value="1"/>
</dbReference>
<evidence type="ECO:0000313" key="2">
    <source>
        <dbReference type="EMBL" id="KAL0486568.1"/>
    </source>
</evidence>
<sequence>MNSAWGITIDQQRNLLFFSELSANYIRMINLTSGNISRVSGTGASSTTGDGNLAILASVNKPTGIASDSINNMLYIAESSSHVIRAINRTSGLIKTIAGISGTYGYNMDGIATQSTLNNPRHIKLAYNNTILFIADSGNSRVRSLNLTSGIISTIVGNGIYAYRGYNGDNILGTSAMISAPSALDMDVARNLLYISDTDCRVRVLNLTSGLIWTFSGTGSVQNFCVYNGEGNTPTTQGIGYVMGLAVDTNADVIFQSSNNQNRVSMIPYYVPTLAPSRVLSMVGSKIGYLGDGSLDPIYFNFPMDSQYDSTNKLLYIADYYNNRIRVYNTTSGLVSLLAGDGRSSLNGGDAIINGDGFKATDASINTPTSIAIDSFNNQILVADSLSGRIKAISRSTGVITTIAGGLMGQNGFSGDYMPANTIYLKKPNGIAYDPNNNIVYFSDADDHKIRQVNLFTGMIQTIIGTGTAGFNGDLYPATTAQLNSPSRLAFDDIRGLLYICDYTNSRIRMFNTITGVISTIVGNGTSTWESGDGDYAINAMTKMPRGVTVDKYNNIVYFSTNLNTVRSINMNTGIINTIAGITNVGDFYYDNAPSYLSTLNAPSGLSYDYASSALYLSDGYNYRIRMITIPPTVFSCFGVASNDPTVCSSNGTCIAQDTCSCIGAYAGSSCQNTTDIAALSYGTNGSTIYTLPNAPTDCTYDSFKNVFYYTDSSNHRVVSMNLISGVINVVAGNGTAGSSGDNSSAVLASLNKPSYLSFDPFYGYLFISDTENNKIRAVNRLTGMIYTIAGNGTNCTSSVIDKIPAASSCLNKPSGLAYDKKNNTLFVADSGNNRIRLVSLSSGIITTVVGTGVMGTGSDNVLGTNALLNKPNAVAYDETRGILYISDAGNNRIRTLNIINGLVSTIAWLSLNNTRGMTLDKINNILYLSDYSNNVVRSINLNTRTVNVLSNLYNPIGMCFNENNSTLYFADNANQRIIATSVIQPPVTCFGIAFNAPNVCSSSGSCVSQDKCICYGSNAGNMCQTAVPDSSYITTFAGTGVSGNGTEGSIATMFSFNSPSYIVVDVVKNLVYVSDTGNHVIRVINVTSRNTTTFAGTNTVSGSTGDGNLAINAKLNMPQGLAIDYVNNLVYIAESNCVRVVNRNTGIITRFAGVCANRGTNGDGGSATSANLNLPYDVAVDSINNLVYIAEYGGNV</sequence>
<dbReference type="Gene3D" id="2.120.10.30">
    <property type="entry name" value="TolB, C-terminal domain"/>
    <property type="match status" value="13"/>
</dbReference>
<feature type="non-terminal residue" evidence="2">
    <location>
        <position position="1197"/>
    </location>
</feature>